<reference evidence="2 3" key="1">
    <citation type="journal article" date="2013" name="Genome Announc.">
        <title>Complete genome sequence of Simiduia agarivorans SA1(T), a marine bacterium able to degrade a variety of polysaccharides.</title>
        <authorList>
            <person name="Lin S.Y."/>
            <person name="Shieh W.Y."/>
            <person name="Chen J.S."/>
            <person name="Tang S.L."/>
        </authorList>
    </citation>
    <scope>NUCLEOTIDE SEQUENCE [LARGE SCALE GENOMIC DNA]</scope>
    <source>
        <strain evidence="3">DSM 21679 / JCM 13881 / BCRC 17597 / SA1</strain>
    </source>
</reference>
<dbReference type="RefSeq" id="WP_015048653.1">
    <property type="nucleotide sequence ID" value="NC_018868.3"/>
</dbReference>
<evidence type="ECO:0000313" key="3">
    <source>
        <dbReference type="Proteomes" id="UP000000466"/>
    </source>
</evidence>
<keyword evidence="1" id="KW-0808">Transferase</keyword>
<dbReference type="Pfam" id="PF02515">
    <property type="entry name" value="CoA_transf_3"/>
    <property type="match status" value="1"/>
</dbReference>
<proteinExistence type="predicted"/>
<dbReference type="SUPFAM" id="SSF89796">
    <property type="entry name" value="CoA-transferase family III (CaiB/BaiF)"/>
    <property type="match status" value="1"/>
</dbReference>
<dbReference type="GO" id="GO:0008410">
    <property type="term" value="F:CoA-transferase activity"/>
    <property type="evidence" value="ECO:0007669"/>
    <property type="project" value="TreeGrafter"/>
</dbReference>
<dbReference type="InterPro" id="IPR050483">
    <property type="entry name" value="CoA-transferase_III_domain"/>
</dbReference>
<dbReference type="InterPro" id="IPR044855">
    <property type="entry name" value="CoA-Trfase_III_dom3_sf"/>
</dbReference>
<dbReference type="HOGENOM" id="CLU_033975_0_0_6"/>
<dbReference type="STRING" id="1117647.M5M_16850"/>
<dbReference type="Proteomes" id="UP000000466">
    <property type="component" value="Chromosome"/>
</dbReference>
<dbReference type="OrthoDB" id="9058532at2"/>
<organism evidence="2 3">
    <name type="scientific">Simiduia agarivorans (strain DSM 21679 / JCM 13881 / BCRC 17597 / SA1)</name>
    <dbReference type="NCBI Taxonomy" id="1117647"/>
    <lineage>
        <taxon>Bacteria</taxon>
        <taxon>Pseudomonadati</taxon>
        <taxon>Pseudomonadota</taxon>
        <taxon>Gammaproteobacteria</taxon>
        <taxon>Cellvibrionales</taxon>
        <taxon>Cellvibrionaceae</taxon>
        <taxon>Simiduia</taxon>
    </lineage>
</organism>
<dbReference type="PANTHER" id="PTHR48207">
    <property type="entry name" value="SUCCINATE--HYDROXYMETHYLGLUTARATE COA-TRANSFERASE"/>
    <property type="match status" value="1"/>
</dbReference>
<accession>K4KQF5</accession>
<sequence length="382" mass="41539">MPLPLAGLTVLEFSQYLAGPYAGLRLADLGAQVIKIERPQGGDACRKLATKDLWVGDDSLLFHTINRNKKSFCADLKQPADLEHVKQLIAKADVLTHNFRPGVMEKIGLDYASVQQLNPALIYGQVSGYTDTGPWAKKPGQDLLAQSLSGVTWLTGSANDGPVPMGLAIADMLCGTHLAQGILAALVRRKRPGPKQGCGALVEASLLESMVDFQFEGFTTFLNNGRQAPERSTLANAHPLLGAPYGVYKTQDDHVAIAMGSLHTLATAIDCPAIDVSDDHAFTQRESLKQQLQHHLLKNTTAHWLARMRAHNIWCSEVLGYTQLLNHPAFKALDITLTTQRSPGQPIHTTRCPLRINGSNLKSIRPAPLLGQDTDAIREAML</sequence>
<protein>
    <submittedName>
        <fullName evidence="2">L-carnitine dehydratase/bile acid-inducible protein F</fullName>
    </submittedName>
</protein>
<dbReference type="eggNOG" id="COG1804">
    <property type="taxonomic scope" value="Bacteria"/>
</dbReference>
<dbReference type="InterPro" id="IPR003673">
    <property type="entry name" value="CoA-Trfase_fam_III"/>
</dbReference>
<dbReference type="PANTHER" id="PTHR48207:SF4">
    <property type="entry name" value="BLL6097 PROTEIN"/>
    <property type="match status" value="1"/>
</dbReference>
<keyword evidence="3" id="KW-1185">Reference proteome</keyword>
<dbReference type="EMBL" id="CP003746">
    <property type="protein sequence ID" value="AFV00501.1"/>
    <property type="molecule type" value="Genomic_DNA"/>
</dbReference>
<dbReference type="KEGG" id="saga:M5M_16850"/>
<name>K4KQF5_SIMAS</name>
<dbReference type="AlphaFoldDB" id="K4KQF5"/>
<dbReference type="InterPro" id="IPR023606">
    <property type="entry name" value="CoA-Trfase_III_dom_1_sf"/>
</dbReference>
<evidence type="ECO:0000313" key="2">
    <source>
        <dbReference type="EMBL" id="AFV00501.1"/>
    </source>
</evidence>
<evidence type="ECO:0000256" key="1">
    <source>
        <dbReference type="ARBA" id="ARBA00022679"/>
    </source>
</evidence>
<gene>
    <name evidence="2" type="ordered locus">M5M_16850</name>
</gene>
<dbReference type="Gene3D" id="3.30.1540.10">
    <property type="entry name" value="formyl-coa transferase, domain 3"/>
    <property type="match status" value="1"/>
</dbReference>
<dbReference type="Gene3D" id="3.40.50.10540">
    <property type="entry name" value="Crotonobetainyl-coa:carnitine coa-transferase, domain 1"/>
    <property type="match status" value="1"/>
</dbReference>